<dbReference type="PROSITE" id="PS51371">
    <property type="entry name" value="CBS"/>
    <property type="match status" value="2"/>
</dbReference>
<dbReference type="InterPro" id="IPR000644">
    <property type="entry name" value="CBS_dom"/>
</dbReference>
<sequence length="540" mass="59360">MSQDIYVFGHRNPDTDSICSALAYANLKHAQGVPNVVAGRLGKINKETQFVLDYFGVTPPQRISDVHPQVSDLNLNNDSMVTESESVLNTMNKIVSNPGRSLPVVDDEKKLLGMIALPDIMQAYTDPFRASLLRDNATPYRNVIDILEARVIGSIPGKIINGDVYSNTQLHPSEHLNPQDLIVTALNDGSLEKAFLAGAHNIIISNTPNGTTPQLPQDFPGVIMLCEAPPFEVIRRLTQVIPIANFVKREKLEYFVIYETIDDVKENMLTSDHNRFPVVDEDGTVLASITKSSLLDFKRKQVILVDHNERGQSIGGIDEAEIIEVIDHHRIAEIQTAAPLYLRLEPVGCTCTIIARIYEEKGIPIPKAMAGIMLSAILSDTLLFNSPTCTDLDRKTAMHLAEIADVDPQNYGQKMLVAGSNLTDMTPEEILNTDRKHFTMGNYRVTISQINTGDYKGMFSQLKPVLSQMESDCATGSFDLAVLIVSDVLLGGSELLVAGKARKLAEAAFGIAEDDISQFFPGMFSRKKQVVPPLMNAASL</sequence>
<dbReference type="GO" id="GO:0005737">
    <property type="term" value="C:cytoplasm"/>
    <property type="evidence" value="ECO:0007669"/>
    <property type="project" value="InterPro"/>
</dbReference>
<evidence type="ECO:0000256" key="7">
    <source>
        <dbReference type="ARBA" id="ARBA00047820"/>
    </source>
</evidence>
<dbReference type="InterPro" id="IPR038763">
    <property type="entry name" value="DHH_sf"/>
</dbReference>
<dbReference type="FunFam" id="3.90.1640.10:FF:000001">
    <property type="entry name" value="Probable manganese-dependent inorganic pyrophosphatase"/>
    <property type="match status" value="1"/>
</dbReference>
<keyword evidence="5" id="KW-0464">Manganese</keyword>
<keyword evidence="3" id="KW-0479">Metal-binding</keyword>
<dbReference type="InterPro" id="IPR038222">
    <property type="entry name" value="DHHA2_dom_sf"/>
</dbReference>
<evidence type="ECO:0000256" key="1">
    <source>
        <dbReference type="ARBA" id="ARBA00001936"/>
    </source>
</evidence>
<keyword evidence="8" id="KW-0129">CBS domain</keyword>
<evidence type="ECO:0000313" key="10">
    <source>
        <dbReference type="EMBL" id="SDY33176.1"/>
    </source>
</evidence>
<dbReference type="NCBIfam" id="NF011443">
    <property type="entry name" value="PRK14869.1-5"/>
    <property type="match status" value="1"/>
</dbReference>
<dbReference type="Pfam" id="PF02833">
    <property type="entry name" value="DHHA2"/>
    <property type="match status" value="1"/>
</dbReference>
<dbReference type="InterPro" id="IPR046342">
    <property type="entry name" value="CBS_dom_sf"/>
</dbReference>
<evidence type="ECO:0000256" key="2">
    <source>
        <dbReference type="ARBA" id="ARBA00012146"/>
    </source>
</evidence>
<evidence type="ECO:0000256" key="3">
    <source>
        <dbReference type="ARBA" id="ARBA00022723"/>
    </source>
</evidence>
<dbReference type="Pfam" id="PF01368">
    <property type="entry name" value="DHH"/>
    <property type="match status" value="1"/>
</dbReference>
<dbReference type="RefSeq" id="WP_090246833.1">
    <property type="nucleotide sequence ID" value="NZ_FNOU01000026.1"/>
</dbReference>
<accession>A0A1H3IZP7</accession>
<evidence type="ECO:0000256" key="8">
    <source>
        <dbReference type="PROSITE-ProRule" id="PRU00703"/>
    </source>
</evidence>
<dbReference type="InterPro" id="IPR004097">
    <property type="entry name" value="DHHA2"/>
</dbReference>
<dbReference type="Gene3D" id="3.90.1640.10">
    <property type="entry name" value="inorganic pyrophosphatase (n-terminal core)"/>
    <property type="match status" value="2"/>
</dbReference>
<dbReference type="GO" id="GO:0046872">
    <property type="term" value="F:metal ion binding"/>
    <property type="evidence" value="ECO:0007669"/>
    <property type="project" value="UniProtKB-KW"/>
</dbReference>
<dbReference type="SMART" id="SM01131">
    <property type="entry name" value="DHHA2"/>
    <property type="match status" value="1"/>
</dbReference>
<dbReference type="Proteomes" id="UP000199652">
    <property type="component" value="Unassembled WGS sequence"/>
</dbReference>
<dbReference type="PANTHER" id="PTHR12112">
    <property type="entry name" value="BNIP - RELATED"/>
    <property type="match status" value="1"/>
</dbReference>
<dbReference type="Pfam" id="PF00571">
    <property type="entry name" value="CBS"/>
    <property type="match status" value="2"/>
</dbReference>
<dbReference type="Gene3D" id="3.10.310.20">
    <property type="entry name" value="DHHA2 domain"/>
    <property type="match status" value="1"/>
</dbReference>
<evidence type="ECO:0000256" key="5">
    <source>
        <dbReference type="ARBA" id="ARBA00023211"/>
    </source>
</evidence>
<evidence type="ECO:0000256" key="4">
    <source>
        <dbReference type="ARBA" id="ARBA00022801"/>
    </source>
</evidence>
<keyword evidence="11" id="KW-1185">Reference proteome</keyword>
<dbReference type="InterPro" id="IPR001667">
    <property type="entry name" value="DDH_dom"/>
</dbReference>
<reference evidence="11" key="1">
    <citation type="submission" date="2016-10" db="EMBL/GenBank/DDBJ databases">
        <authorList>
            <person name="Varghese N."/>
            <person name="Submissions S."/>
        </authorList>
    </citation>
    <scope>NUCLEOTIDE SEQUENCE [LARGE SCALE GENOMIC DNA]</scope>
    <source>
        <strain evidence="11">VPI 5359</strain>
    </source>
</reference>
<gene>
    <name evidence="10" type="ORF">SAMN04488579_12619</name>
</gene>
<organism evidence="10 11">
    <name type="scientific">Eubacterium barkeri</name>
    <name type="common">Clostridium barkeri</name>
    <dbReference type="NCBI Taxonomy" id="1528"/>
    <lineage>
        <taxon>Bacteria</taxon>
        <taxon>Bacillati</taxon>
        <taxon>Bacillota</taxon>
        <taxon>Clostridia</taxon>
        <taxon>Eubacteriales</taxon>
        <taxon>Eubacteriaceae</taxon>
        <taxon>Eubacterium</taxon>
    </lineage>
</organism>
<dbReference type="PANTHER" id="PTHR12112:SF22">
    <property type="entry name" value="MANGANESE-DEPENDENT INORGANIC PYROPHOSPHATASE-RELATED"/>
    <property type="match status" value="1"/>
</dbReference>
<dbReference type="EC" id="3.6.1.1" evidence="2"/>
<dbReference type="STRING" id="1528.SAMN04488579_12619"/>
<dbReference type="SUPFAM" id="SSF54631">
    <property type="entry name" value="CBS-domain pair"/>
    <property type="match status" value="1"/>
</dbReference>
<keyword evidence="4" id="KW-0378">Hydrolase</keyword>
<name>A0A1H3IZP7_EUBBA</name>
<dbReference type="SUPFAM" id="SSF64182">
    <property type="entry name" value="DHH phosphoesterases"/>
    <property type="match status" value="1"/>
</dbReference>
<evidence type="ECO:0000259" key="9">
    <source>
        <dbReference type="PROSITE" id="PS51371"/>
    </source>
</evidence>
<comment type="cofactor">
    <cofactor evidence="1">
        <name>Mn(2+)</name>
        <dbReference type="ChEBI" id="CHEBI:29035"/>
    </cofactor>
</comment>
<evidence type="ECO:0000313" key="11">
    <source>
        <dbReference type="Proteomes" id="UP000199652"/>
    </source>
</evidence>
<dbReference type="EMBL" id="FNOU01000026">
    <property type="protein sequence ID" value="SDY33176.1"/>
    <property type="molecule type" value="Genomic_DNA"/>
</dbReference>
<dbReference type="GO" id="GO:0004427">
    <property type="term" value="F:inorganic diphosphate phosphatase activity"/>
    <property type="evidence" value="ECO:0007669"/>
    <property type="project" value="UniProtKB-EC"/>
</dbReference>
<evidence type="ECO:0000256" key="6">
    <source>
        <dbReference type="ARBA" id="ARBA00032535"/>
    </source>
</evidence>
<protein>
    <recommendedName>
        <fullName evidence="2">inorganic diphosphatase</fullName>
        <ecNumber evidence="2">3.6.1.1</ecNumber>
    </recommendedName>
    <alternativeName>
        <fullName evidence="6">Pyrophosphate phospho-hydrolase</fullName>
    </alternativeName>
</protein>
<feature type="domain" description="CBS" evidence="9">
    <location>
        <begin position="247"/>
        <end position="305"/>
    </location>
</feature>
<proteinExistence type="predicted"/>
<feature type="domain" description="CBS" evidence="9">
    <location>
        <begin position="73"/>
        <end position="131"/>
    </location>
</feature>
<dbReference type="OrthoDB" id="9766150at2"/>
<comment type="catalytic activity">
    <reaction evidence="7">
        <text>diphosphate + H2O = 2 phosphate + H(+)</text>
        <dbReference type="Rhea" id="RHEA:24576"/>
        <dbReference type="ChEBI" id="CHEBI:15377"/>
        <dbReference type="ChEBI" id="CHEBI:15378"/>
        <dbReference type="ChEBI" id="CHEBI:33019"/>
        <dbReference type="ChEBI" id="CHEBI:43474"/>
        <dbReference type="EC" id="3.6.1.1"/>
    </reaction>
</comment>
<dbReference type="AlphaFoldDB" id="A0A1H3IZP7"/>